<dbReference type="SUPFAM" id="SSF46689">
    <property type="entry name" value="Homeodomain-like"/>
    <property type="match status" value="1"/>
</dbReference>
<name>A0A7W7ZIE9_9BACT</name>
<dbReference type="GO" id="GO:0003700">
    <property type="term" value="F:DNA-binding transcription factor activity"/>
    <property type="evidence" value="ECO:0007669"/>
    <property type="project" value="InterPro"/>
</dbReference>
<dbReference type="AlphaFoldDB" id="A0A7W7ZIE9"/>
<evidence type="ECO:0000256" key="2">
    <source>
        <dbReference type="ARBA" id="ARBA00023125"/>
    </source>
</evidence>
<keyword evidence="6" id="KW-1185">Reference proteome</keyword>
<proteinExistence type="predicted"/>
<evidence type="ECO:0000256" key="3">
    <source>
        <dbReference type="ARBA" id="ARBA00023163"/>
    </source>
</evidence>
<evidence type="ECO:0000256" key="1">
    <source>
        <dbReference type="ARBA" id="ARBA00023015"/>
    </source>
</evidence>
<evidence type="ECO:0000313" key="6">
    <source>
        <dbReference type="Proteomes" id="UP000540989"/>
    </source>
</evidence>
<gene>
    <name evidence="5" type="ORF">HDF16_005223</name>
</gene>
<dbReference type="Pfam" id="PF20240">
    <property type="entry name" value="DUF6597"/>
    <property type="match status" value="1"/>
</dbReference>
<evidence type="ECO:0000259" key="4">
    <source>
        <dbReference type="PROSITE" id="PS01124"/>
    </source>
</evidence>
<organism evidence="5 6">
    <name type="scientific">Granulicella aggregans</name>
    <dbReference type="NCBI Taxonomy" id="474949"/>
    <lineage>
        <taxon>Bacteria</taxon>
        <taxon>Pseudomonadati</taxon>
        <taxon>Acidobacteriota</taxon>
        <taxon>Terriglobia</taxon>
        <taxon>Terriglobales</taxon>
        <taxon>Acidobacteriaceae</taxon>
        <taxon>Granulicella</taxon>
    </lineage>
</organism>
<sequence length="282" mass="31732">MGNRINLFREAVAVLKVQSALPHPPLRRYIRSYVQRESGPVDRNIAEPVVARLGVMLEFQFGRHFEVPVCGSDITLRSPEIGIIGPMSQRTYCLIIRDHVEALTVLFRPQGFHAVFGIPTLVFADLGIEGHSVLGSDVSDLFEKLGNTKHFPERVILLDHFLTNAMASRRPLEKVHRALNQLIGPEPTVKIFDVAAMAGMTVRQLERRSLDYTGLTPKMLVRIARFQRALRMKSDGSPSWAEIAHQLNYFDQMHMIRDFKAFTGDSPGRAIGQIATDHLISL</sequence>
<accession>A0A7W7ZIE9</accession>
<dbReference type="GO" id="GO:0043565">
    <property type="term" value="F:sequence-specific DNA binding"/>
    <property type="evidence" value="ECO:0007669"/>
    <property type="project" value="InterPro"/>
</dbReference>
<dbReference type="PROSITE" id="PS01124">
    <property type="entry name" value="HTH_ARAC_FAMILY_2"/>
    <property type="match status" value="1"/>
</dbReference>
<dbReference type="EMBL" id="JACHIP010000014">
    <property type="protein sequence ID" value="MBB5060487.1"/>
    <property type="molecule type" value="Genomic_DNA"/>
</dbReference>
<feature type="domain" description="HTH araC/xylS-type" evidence="4">
    <location>
        <begin position="173"/>
        <end position="273"/>
    </location>
</feature>
<dbReference type="Gene3D" id="1.10.10.60">
    <property type="entry name" value="Homeodomain-like"/>
    <property type="match status" value="1"/>
</dbReference>
<dbReference type="InterPro" id="IPR050204">
    <property type="entry name" value="AraC_XylS_family_regulators"/>
</dbReference>
<dbReference type="InterPro" id="IPR009057">
    <property type="entry name" value="Homeodomain-like_sf"/>
</dbReference>
<keyword evidence="3" id="KW-0804">Transcription</keyword>
<dbReference type="Proteomes" id="UP000540989">
    <property type="component" value="Unassembled WGS sequence"/>
</dbReference>
<dbReference type="InterPro" id="IPR018060">
    <property type="entry name" value="HTH_AraC"/>
</dbReference>
<keyword evidence="2 5" id="KW-0238">DNA-binding</keyword>
<reference evidence="5 6" key="1">
    <citation type="submission" date="2020-08" db="EMBL/GenBank/DDBJ databases">
        <title>Genomic Encyclopedia of Type Strains, Phase IV (KMG-V): Genome sequencing to study the core and pangenomes of soil and plant-associated prokaryotes.</title>
        <authorList>
            <person name="Whitman W."/>
        </authorList>
    </citation>
    <scope>NUCLEOTIDE SEQUENCE [LARGE SCALE GENOMIC DNA]</scope>
    <source>
        <strain evidence="5 6">M8UP14</strain>
    </source>
</reference>
<evidence type="ECO:0000313" key="5">
    <source>
        <dbReference type="EMBL" id="MBB5060487.1"/>
    </source>
</evidence>
<protein>
    <submittedName>
        <fullName evidence="5">AraC-like DNA-binding protein</fullName>
    </submittedName>
</protein>
<dbReference type="SMART" id="SM00342">
    <property type="entry name" value="HTH_ARAC"/>
    <property type="match status" value="1"/>
</dbReference>
<dbReference type="Pfam" id="PF12833">
    <property type="entry name" value="HTH_18"/>
    <property type="match status" value="1"/>
</dbReference>
<dbReference type="InterPro" id="IPR046532">
    <property type="entry name" value="DUF6597"/>
</dbReference>
<keyword evidence="1" id="KW-0805">Transcription regulation</keyword>
<dbReference type="PANTHER" id="PTHR46796">
    <property type="entry name" value="HTH-TYPE TRANSCRIPTIONAL ACTIVATOR RHAS-RELATED"/>
    <property type="match status" value="1"/>
</dbReference>
<comment type="caution">
    <text evidence="5">The sequence shown here is derived from an EMBL/GenBank/DDBJ whole genome shotgun (WGS) entry which is preliminary data.</text>
</comment>